<feature type="region of interest" description="Disordered" evidence="12">
    <location>
        <begin position="26"/>
        <end position="54"/>
    </location>
</feature>
<keyword evidence="7 11" id="KW-0798">TonB box</keyword>
<evidence type="ECO:0000313" key="16">
    <source>
        <dbReference type="EMBL" id="QSQ24468.1"/>
    </source>
</evidence>
<dbReference type="SUPFAM" id="SSF56935">
    <property type="entry name" value="Porins"/>
    <property type="match status" value="1"/>
</dbReference>
<evidence type="ECO:0000256" key="11">
    <source>
        <dbReference type="RuleBase" id="RU003357"/>
    </source>
</evidence>
<evidence type="ECO:0000256" key="12">
    <source>
        <dbReference type="SAM" id="MobiDB-lite"/>
    </source>
</evidence>
<keyword evidence="2 10" id="KW-0813">Transport</keyword>
<accession>A0ABX7P0E3</accession>
<feature type="domain" description="TonB-dependent receptor plug" evidence="15">
    <location>
        <begin position="76"/>
        <end position="183"/>
    </location>
</feature>
<evidence type="ECO:0000256" key="2">
    <source>
        <dbReference type="ARBA" id="ARBA00022448"/>
    </source>
</evidence>
<evidence type="ECO:0000256" key="7">
    <source>
        <dbReference type="ARBA" id="ARBA00023077"/>
    </source>
</evidence>
<dbReference type="Gene3D" id="2.170.130.10">
    <property type="entry name" value="TonB-dependent receptor, plug domain"/>
    <property type="match status" value="1"/>
</dbReference>
<dbReference type="PROSITE" id="PS52016">
    <property type="entry name" value="TONB_DEPENDENT_REC_3"/>
    <property type="match status" value="1"/>
</dbReference>
<comment type="subcellular location">
    <subcellularLocation>
        <location evidence="1 10">Cell outer membrane</location>
        <topology evidence="1 10">Multi-pass membrane protein</topology>
    </subcellularLocation>
</comment>
<keyword evidence="16" id="KW-0675">Receptor</keyword>
<evidence type="ECO:0000256" key="9">
    <source>
        <dbReference type="ARBA" id="ARBA00023237"/>
    </source>
</evidence>
<dbReference type="PANTHER" id="PTHR30069:SF53">
    <property type="entry name" value="COLICIN I RECEPTOR-RELATED"/>
    <property type="match status" value="1"/>
</dbReference>
<gene>
    <name evidence="16" type="ORF">JY651_05815</name>
</gene>
<name>A0ABX7P0E3_9BACT</name>
<dbReference type="InterPro" id="IPR036942">
    <property type="entry name" value="Beta-barrel_TonB_sf"/>
</dbReference>
<organism evidence="16 17">
    <name type="scientific">Pyxidicoccus parkwayensis</name>
    <dbReference type="NCBI Taxonomy" id="2813578"/>
    <lineage>
        <taxon>Bacteria</taxon>
        <taxon>Pseudomonadati</taxon>
        <taxon>Myxococcota</taxon>
        <taxon>Myxococcia</taxon>
        <taxon>Myxococcales</taxon>
        <taxon>Cystobacterineae</taxon>
        <taxon>Myxococcaceae</taxon>
        <taxon>Pyxidicoccus</taxon>
    </lineage>
</organism>
<keyword evidence="4 10" id="KW-0812">Transmembrane</keyword>
<keyword evidence="9 10" id="KW-0998">Cell outer membrane</keyword>
<evidence type="ECO:0000256" key="6">
    <source>
        <dbReference type="ARBA" id="ARBA00023065"/>
    </source>
</evidence>
<dbReference type="InterPro" id="IPR039426">
    <property type="entry name" value="TonB-dep_rcpt-like"/>
</dbReference>
<feature type="domain" description="TonB-dependent receptor-like beta-barrel" evidence="14">
    <location>
        <begin position="365"/>
        <end position="677"/>
    </location>
</feature>
<keyword evidence="8 10" id="KW-0472">Membrane</keyword>
<evidence type="ECO:0000259" key="15">
    <source>
        <dbReference type="Pfam" id="PF07715"/>
    </source>
</evidence>
<evidence type="ECO:0000256" key="4">
    <source>
        <dbReference type="ARBA" id="ARBA00022692"/>
    </source>
</evidence>
<evidence type="ECO:0000256" key="1">
    <source>
        <dbReference type="ARBA" id="ARBA00004571"/>
    </source>
</evidence>
<keyword evidence="6" id="KW-0406">Ion transport</keyword>
<evidence type="ECO:0000259" key="14">
    <source>
        <dbReference type="Pfam" id="PF00593"/>
    </source>
</evidence>
<dbReference type="Proteomes" id="UP000662747">
    <property type="component" value="Chromosome"/>
</dbReference>
<evidence type="ECO:0000256" key="10">
    <source>
        <dbReference type="PROSITE-ProRule" id="PRU01360"/>
    </source>
</evidence>
<feature type="chain" id="PRO_5045226432" evidence="13">
    <location>
        <begin position="26"/>
        <end position="707"/>
    </location>
</feature>
<reference evidence="16 17" key="1">
    <citation type="submission" date="2021-02" db="EMBL/GenBank/DDBJ databases">
        <title>De Novo genome assembly of isolated myxobacteria.</title>
        <authorList>
            <person name="Stevens D.C."/>
        </authorList>
    </citation>
    <scope>NUCLEOTIDE SEQUENCE [LARGE SCALE GENOMIC DNA]</scope>
    <source>
        <strain evidence="17">SCPEA02</strain>
    </source>
</reference>
<dbReference type="RefSeq" id="WP_206726031.1">
    <property type="nucleotide sequence ID" value="NZ_CP071090.1"/>
</dbReference>
<protein>
    <submittedName>
        <fullName evidence="16">TonB-dependent receptor</fullName>
    </submittedName>
</protein>
<evidence type="ECO:0000256" key="3">
    <source>
        <dbReference type="ARBA" id="ARBA00022452"/>
    </source>
</evidence>
<dbReference type="InterPro" id="IPR037066">
    <property type="entry name" value="Plug_dom_sf"/>
</dbReference>
<dbReference type="Gene3D" id="2.40.170.20">
    <property type="entry name" value="TonB-dependent receptor, beta-barrel domain"/>
    <property type="match status" value="1"/>
</dbReference>
<evidence type="ECO:0000313" key="17">
    <source>
        <dbReference type="Proteomes" id="UP000662747"/>
    </source>
</evidence>
<dbReference type="InterPro" id="IPR000531">
    <property type="entry name" value="Beta-barrel_TonB"/>
</dbReference>
<sequence>MTTVARPVVCSGMALLVLLGGASSARQQEAPGPRKGDAPASSAKAPEKTPESLSELPLEELMQVEIVTPTKQPQTLEQAPAIVSVVTREEIVTWGYRSVAEALEHVPGFYMIRDFVTPNLGVRGLSAGLRSYNRVIKVLVNGQPTTFRADGTNFLGTEFIPMYTIERIEVVRGPASALYGANAYLAVVNVITRKPSEGHVGELTARAAVGPPFGVGGEVLLEQAGKSWGVLGTAGYAYIDRSGYELPVESPNYDLFPTHKSEGDISRPASAFGAVDVAPFDKVSLHVQALYSRLDAFAEFLDFGTLSHDNRLVVDNFTSRAKLDVAPTDWLETSASVGFSTGGPSSHEHLNVGSTETRPRRDFGYHAVDFVLESTARTHRYSLLVGLDLTRDLEKPLTVFTVNNADGSETAPLGIQQEVLFQNLGVYGQGTAHPFSSLSGFGLTANLRYDRHNIYGGVVNYHVALANEFTPKLSMKLRLGTSFLAPNPLYLYAQPLYAGDVVGNPELLPETATTAEAQVLVTPYTWLLLSVNAYLTDTNDTISLIPQGAQTVLPMNVGTSRTLGVETEARYSHGGHRVVATVQAQNTEEEREDPFLGMLSEPAAAYPRILAELAWTWRTGLLGTVGLRGRYVGARRASRGNVLLANEPYLFDPYALLSATWMYEWKHARLQLQVNNLLDSRFAEPGYNGVDLPGYGREATLTFTWAP</sequence>
<dbReference type="PANTHER" id="PTHR30069">
    <property type="entry name" value="TONB-DEPENDENT OUTER MEMBRANE RECEPTOR"/>
    <property type="match status" value="1"/>
</dbReference>
<dbReference type="InterPro" id="IPR012910">
    <property type="entry name" value="Plug_dom"/>
</dbReference>
<keyword evidence="17" id="KW-1185">Reference proteome</keyword>
<keyword evidence="3 10" id="KW-1134">Transmembrane beta strand</keyword>
<dbReference type="EMBL" id="CP071090">
    <property type="protein sequence ID" value="QSQ24468.1"/>
    <property type="molecule type" value="Genomic_DNA"/>
</dbReference>
<evidence type="ECO:0000256" key="5">
    <source>
        <dbReference type="ARBA" id="ARBA00022729"/>
    </source>
</evidence>
<keyword evidence="5 13" id="KW-0732">Signal</keyword>
<feature type="signal peptide" evidence="13">
    <location>
        <begin position="1"/>
        <end position="25"/>
    </location>
</feature>
<dbReference type="Pfam" id="PF07715">
    <property type="entry name" value="Plug"/>
    <property type="match status" value="1"/>
</dbReference>
<evidence type="ECO:0000256" key="13">
    <source>
        <dbReference type="SAM" id="SignalP"/>
    </source>
</evidence>
<comment type="similarity">
    <text evidence="10 11">Belongs to the TonB-dependent receptor family.</text>
</comment>
<proteinExistence type="inferred from homology"/>
<evidence type="ECO:0000256" key="8">
    <source>
        <dbReference type="ARBA" id="ARBA00023136"/>
    </source>
</evidence>
<dbReference type="Pfam" id="PF00593">
    <property type="entry name" value="TonB_dep_Rec_b-barrel"/>
    <property type="match status" value="1"/>
</dbReference>